<keyword evidence="2" id="KW-1185">Reference proteome</keyword>
<comment type="caution">
    <text evidence="1">The sequence shown here is derived from an EMBL/GenBank/DDBJ whole genome shotgun (WGS) entry which is preliminary data.</text>
</comment>
<gene>
    <name evidence="1" type="ORF">GJ688_10360</name>
</gene>
<accession>A0A6I3SKI0</accession>
<dbReference type="Proteomes" id="UP000430670">
    <property type="component" value="Unassembled WGS sequence"/>
</dbReference>
<dbReference type="AlphaFoldDB" id="A0A6I3SKI0"/>
<evidence type="ECO:0000313" key="1">
    <source>
        <dbReference type="EMBL" id="MTV49380.1"/>
    </source>
</evidence>
<dbReference type="EMBL" id="WNKU01000010">
    <property type="protein sequence ID" value="MTV49380.1"/>
    <property type="molecule type" value="Genomic_DNA"/>
</dbReference>
<reference evidence="1 2" key="1">
    <citation type="submission" date="2019-11" db="EMBL/GenBank/DDBJ databases">
        <title>Whole-genome sequence of a the green, strictly anaerobic photosynthetic bacterium Heliobacillus mobilis DSM 6151.</title>
        <authorList>
            <person name="Kyndt J.A."/>
            <person name="Meyer T.E."/>
        </authorList>
    </citation>
    <scope>NUCLEOTIDE SEQUENCE [LARGE SCALE GENOMIC DNA]</scope>
    <source>
        <strain evidence="1 2">DSM 6151</strain>
    </source>
</reference>
<name>A0A6I3SKI0_HELMO</name>
<evidence type="ECO:0000313" key="2">
    <source>
        <dbReference type="Proteomes" id="UP000430670"/>
    </source>
</evidence>
<dbReference type="OrthoDB" id="9815896at2"/>
<dbReference type="RefSeq" id="WP_155476476.1">
    <property type="nucleotide sequence ID" value="NZ_WNKU01000010.1"/>
</dbReference>
<sequence length="64" mass="7365">MANAILHFTRKPFTANLPPDKLFASRYRFIYLAHSGLTSKEFYKLVLQLVNVAPKRGMPRRNAS</sequence>
<proteinExistence type="predicted"/>
<protein>
    <recommendedName>
        <fullName evidence="3">Transposase</fullName>
    </recommendedName>
</protein>
<evidence type="ECO:0008006" key="3">
    <source>
        <dbReference type="Google" id="ProtNLM"/>
    </source>
</evidence>
<organism evidence="1 2">
    <name type="scientific">Heliobacterium mobile</name>
    <name type="common">Heliobacillus mobilis</name>
    <dbReference type="NCBI Taxonomy" id="28064"/>
    <lineage>
        <taxon>Bacteria</taxon>
        <taxon>Bacillati</taxon>
        <taxon>Bacillota</taxon>
        <taxon>Clostridia</taxon>
        <taxon>Eubacteriales</taxon>
        <taxon>Heliobacteriaceae</taxon>
        <taxon>Heliobacterium</taxon>
    </lineage>
</organism>